<keyword evidence="1" id="KW-0507">mRNA processing</keyword>
<reference evidence="3" key="1">
    <citation type="journal article" date="2020" name="New Phytol.">
        <title>Comparative genomics reveals dynamic genome evolution in host specialist ectomycorrhizal fungi.</title>
        <authorList>
            <person name="Lofgren L.A."/>
            <person name="Nguyen N.H."/>
            <person name="Vilgalys R."/>
            <person name="Ruytinx J."/>
            <person name="Liao H.L."/>
            <person name="Branco S."/>
            <person name="Kuo A."/>
            <person name="LaButti K."/>
            <person name="Lipzen A."/>
            <person name="Andreopoulos W."/>
            <person name="Pangilinan J."/>
            <person name="Riley R."/>
            <person name="Hundley H."/>
            <person name="Na H."/>
            <person name="Barry K."/>
            <person name="Grigoriev I.V."/>
            <person name="Stajich J.E."/>
            <person name="Kennedy P.G."/>
        </authorList>
    </citation>
    <scope>NUCLEOTIDE SEQUENCE</scope>
    <source>
        <strain evidence="3">FC203</strain>
    </source>
</reference>
<dbReference type="EMBL" id="JABBWK010000014">
    <property type="protein sequence ID" value="KAG1903185.1"/>
    <property type="molecule type" value="Genomic_DNA"/>
</dbReference>
<keyword evidence="4" id="KW-1185">Reference proteome</keyword>
<feature type="domain" description="CCHC-type" evidence="2">
    <location>
        <begin position="242"/>
        <end position="260"/>
    </location>
</feature>
<sequence length="313" mass="35463">MPTSKKSSSSSASSLETYHSDLALCERQGLVKAALLSRDCILPLKSFFCEDLDALAQITTFCAADLTIAYTNSMMIDDKARLVVSQQAKIKHLTLRCLMDKGIESAMTLPDFPRPDDYLRSSCYSITLSPEPMMQTIPTSPSFSDDDTPIPIPPQSQFAVRSLGNPCHERKKRRETISFGVGLSRPINPASPFVEDKEYISNSVQAQSEETFRDRNGVDYSTITCRYCSEEDHRQIKCPKYFCRVCNKHEPRHLSSNCPDLMGKCIITTKPGTYAFHYQLRQWENERDNKADKYKGQFAKDADLDPELYQNCD</sequence>
<dbReference type="GO" id="GO:0003676">
    <property type="term" value="F:nucleic acid binding"/>
    <property type="evidence" value="ECO:0007669"/>
    <property type="project" value="InterPro"/>
</dbReference>
<accession>A0AAD4EBM6</accession>
<dbReference type="SUPFAM" id="SSF57756">
    <property type="entry name" value="Retrovirus zinc finger-like domains"/>
    <property type="match status" value="1"/>
</dbReference>
<dbReference type="Proteomes" id="UP001195769">
    <property type="component" value="Unassembled WGS sequence"/>
</dbReference>
<dbReference type="GO" id="GO:0006397">
    <property type="term" value="P:mRNA processing"/>
    <property type="evidence" value="ECO:0007669"/>
    <property type="project" value="UniProtKB-KW"/>
</dbReference>
<dbReference type="GeneID" id="64660896"/>
<gene>
    <name evidence="3" type="ORF">F5891DRAFT_1185821</name>
</gene>
<protein>
    <recommendedName>
        <fullName evidence="2">CCHC-type domain-containing protein</fullName>
    </recommendedName>
</protein>
<evidence type="ECO:0000313" key="3">
    <source>
        <dbReference type="EMBL" id="KAG1903185.1"/>
    </source>
</evidence>
<dbReference type="GO" id="GO:0008270">
    <property type="term" value="F:zinc ion binding"/>
    <property type="evidence" value="ECO:0007669"/>
    <property type="project" value="InterPro"/>
</dbReference>
<evidence type="ECO:0000259" key="2">
    <source>
        <dbReference type="SMART" id="SM00343"/>
    </source>
</evidence>
<dbReference type="InterPro" id="IPR001878">
    <property type="entry name" value="Znf_CCHC"/>
</dbReference>
<evidence type="ECO:0000256" key="1">
    <source>
        <dbReference type="ARBA" id="ARBA00022664"/>
    </source>
</evidence>
<comment type="caution">
    <text evidence="3">The sequence shown here is derived from an EMBL/GenBank/DDBJ whole genome shotgun (WGS) entry which is preliminary data.</text>
</comment>
<name>A0AAD4EBM6_9AGAM</name>
<organism evidence="3 4">
    <name type="scientific">Suillus fuscotomentosus</name>
    <dbReference type="NCBI Taxonomy" id="1912939"/>
    <lineage>
        <taxon>Eukaryota</taxon>
        <taxon>Fungi</taxon>
        <taxon>Dikarya</taxon>
        <taxon>Basidiomycota</taxon>
        <taxon>Agaricomycotina</taxon>
        <taxon>Agaricomycetes</taxon>
        <taxon>Agaricomycetidae</taxon>
        <taxon>Boletales</taxon>
        <taxon>Suillineae</taxon>
        <taxon>Suillaceae</taxon>
        <taxon>Suillus</taxon>
    </lineage>
</organism>
<evidence type="ECO:0000313" key="4">
    <source>
        <dbReference type="Proteomes" id="UP001195769"/>
    </source>
</evidence>
<proteinExistence type="predicted"/>
<dbReference type="SMART" id="SM00343">
    <property type="entry name" value="ZnF_C2HC"/>
    <property type="match status" value="2"/>
</dbReference>
<dbReference type="AlphaFoldDB" id="A0AAD4EBM6"/>
<feature type="domain" description="CCHC-type" evidence="2">
    <location>
        <begin position="224"/>
        <end position="240"/>
    </location>
</feature>
<dbReference type="RefSeq" id="XP_041228760.1">
    <property type="nucleotide sequence ID" value="XM_041366598.1"/>
</dbReference>
<dbReference type="InterPro" id="IPR036875">
    <property type="entry name" value="Znf_CCHC_sf"/>
</dbReference>